<dbReference type="HOGENOM" id="CLU_2200458_0_0_1"/>
<feature type="region of interest" description="Disordered" evidence="1">
    <location>
        <begin position="1"/>
        <end position="65"/>
    </location>
</feature>
<feature type="compositionally biased region" description="Acidic residues" evidence="1">
    <location>
        <begin position="13"/>
        <end position="53"/>
    </location>
</feature>
<evidence type="ECO:0000313" key="3">
    <source>
        <dbReference type="Proteomes" id="UP000017836"/>
    </source>
</evidence>
<proteinExistence type="predicted"/>
<reference evidence="3" key="1">
    <citation type="journal article" date="2013" name="Science">
        <title>The Amborella genome and the evolution of flowering plants.</title>
        <authorList>
            <consortium name="Amborella Genome Project"/>
        </authorList>
    </citation>
    <scope>NUCLEOTIDE SEQUENCE [LARGE SCALE GENOMIC DNA]</scope>
</reference>
<protein>
    <submittedName>
        <fullName evidence="2">Uncharacterized protein</fullName>
    </submittedName>
</protein>
<feature type="compositionally biased region" description="Basic and acidic residues" evidence="1">
    <location>
        <begin position="1"/>
        <end position="12"/>
    </location>
</feature>
<name>W1PQF1_AMBTC</name>
<keyword evidence="3" id="KW-1185">Reference proteome</keyword>
<organism evidence="2 3">
    <name type="scientific">Amborella trichopoda</name>
    <dbReference type="NCBI Taxonomy" id="13333"/>
    <lineage>
        <taxon>Eukaryota</taxon>
        <taxon>Viridiplantae</taxon>
        <taxon>Streptophyta</taxon>
        <taxon>Embryophyta</taxon>
        <taxon>Tracheophyta</taxon>
        <taxon>Spermatophyta</taxon>
        <taxon>Magnoliopsida</taxon>
        <taxon>Amborellales</taxon>
        <taxon>Amborellaceae</taxon>
        <taxon>Amborella</taxon>
    </lineage>
</organism>
<evidence type="ECO:0000256" key="1">
    <source>
        <dbReference type="SAM" id="MobiDB-lite"/>
    </source>
</evidence>
<sequence>MGGDVRSESERKEEDDDGEVDDDDEEDDDDGEGDDDGEEDDEAEQDDDGEEDDERRTKKKFDHFQASALKEESRWNFRSRRHGNAYKEPDVRGKSVLSWPIKALRRRK</sequence>
<dbReference type="EMBL" id="KI392979">
    <property type="protein sequence ID" value="ERN10029.1"/>
    <property type="molecule type" value="Genomic_DNA"/>
</dbReference>
<dbReference type="AlphaFoldDB" id="W1PQF1"/>
<accession>W1PQF1</accession>
<dbReference type="Gramene" id="ERN10029">
    <property type="protein sequence ID" value="ERN10029"/>
    <property type="gene ID" value="AMTR_s00013p00245090"/>
</dbReference>
<dbReference type="Proteomes" id="UP000017836">
    <property type="component" value="Unassembled WGS sequence"/>
</dbReference>
<evidence type="ECO:0000313" key="2">
    <source>
        <dbReference type="EMBL" id="ERN10029.1"/>
    </source>
</evidence>
<gene>
    <name evidence="2" type="ORF">AMTR_s00013p00245090</name>
</gene>